<dbReference type="GO" id="GO:0005737">
    <property type="term" value="C:cytoplasm"/>
    <property type="evidence" value="ECO:0007669"/>
    <property type="project" value="UniProtKB-SubCell"/>
</dbReference>
<comment type="catalytic activity">
    <reaction evidence="21">
        <text>decanoyl-CoA + H2O = decanoate + CoA + H(+)</text>
        <dbReference type="Rhea" id="RHEA:40059"/>
        <dbReference type="ChEBI" id="CHEBI:15377"/>
        <dbReference type="ChEBI" id="CHEBI:15378"/>
        <dbReference type="ChEBI" id="CHEBI:27689"/>
        <dbReference type="ChEBI" id="CHEBI:57287"/>
        <dbReference type="ChEBI" id="CHEBI:61430"/>
    </reaction>
    <physiologicalReaction direction="left-to-right" evidence="21">
        <dbReference type="Rhea" id="RHEA:40060"/>
    </physiologicalReaction>
</comment>
<reference evidence="25 26" key="1">
    <citation type="submission" date="2017-06" db="EMBL/GenBank/DDBJ databases">
        <title>Novel microbial phyla capable of carbon fixation and sulfur reduction in deep-sea sediments.</title>
        <authorList>
            <person name="Huang J."/>
            <person name="Baker B."/>
            <person name="Wang Y."/>
        </authorList>
    </citation>
    <scope>NUCLEOTIDE SEQUENCE [LARGE SCALE GENOMIC DNA]</scope>
    <source>
        <strain evidence="25">B3_TA06</strain>
    </source>
</reference>
<proteinExistence type="inferred from homology"/>
<evidence type="ECO:0000256" key="20">
    <source>
        <dbReference type="ARBA" id="ARBA00047734"/>
    </source>
</evidence>
<keyword evidence="11" id="KW-0472">Membrane</keyword>
<accession>A0A532V6R0</accession>
<evidence type="ECO:0000256" key="7">
    <source>
        <dbReference type="ARBA" id="ARBA00022801"/>
    </source>
</evidence>
<comment type="catalytic activity">
    <reaction evidence="20">
        <text>hexadecanoyl-CoA + H2O = hexadecanoate + CoA + H(+)</text>
        <dbReference type="Rhea" id="RHEA:16645"/>
        <dbReference type="ChEBI" id="CHEBI:7896"/>
        <dbReference type="ChEBI" id="CHEBI:15377"/>
        <dbReference type="ChEBI" id="CHEBI:15378"/>
        <dbReference type="ChEBI" id="CHEBI:57287"/>
        <dbReference type="ChEBI" id="CHEBI:57379"/>
        <dbReference type="EC" id="3.1.2.2"/>
    </reaction>
    <physiologicalReaction direction="left-to-right" evidence="20">
        <dbReference type="Rhea" id="RHEA:16646"/>
    </physiologicalReaction>
</comment>
<organism evidence="25 26">
    <name type="scientific">candidate division TA06 bacterium B3_TA06</name>
    <dbReference type="NCBI Taxonomy" id="2012487"/>
    <lineage>
        <taxon>Bacteria</taxon>
        <taxon>Bacteria division TA06</taxon>
    </lineage>
</organism>
<comment type="catalytic activity">
    <reaction evidence="23">
        <text>tetradecanoyl-CoA + H2O = tetradecanoate + CoA + H(+)</text>
        <dbReference type="Rhea" id="RHEA:40119"/>
        <dbReference type="ChEBI" id="CHEBI:15377"/>
        <dbReference type="ChEBI" id="CHEBI:15378"/>
        <dbReference type="ChEBI" id="CHEBI:30807"/>
        <dbReference type="ChEBI" id="CHEBI:57287"/>
        <dbReference type="ChEBI" id="CHEBI:57385"/>
    </reaction>
    <physiologicalReaction direction="left-to-right" evidence="23">
        <dbReference type="Rhea" id="RHEA:40120"/>
    </physiologicalReaction>
</comment>
<evidence type="ECO:0000313" key="26">
    <source>
        <dbReference type="Proteomes" id="UP000317778"/>
    </source>
</evidence>
<evidence type="ECO:0000256" key="5">
    <source>
        <dbReference type="ARBA" id="ARBA00022490"/>
    </source>
</evidence>
<evidence type="ECO:0000256" key="15">
    <source>
        <dbReference type="ARBA" id="ARBA00038456"/>
    </source>
</evidence>
<evidence type="ECO:0000256" key="14">
    <source>
        <dbReference type="ARBA" id="ARBA00037002"/>
    </source>
</evidence>
<evidence type="ECO:0000256" key="19">
    <source>
        <dbReference type="ARBA" id="ARBA00047588"/>
    </source>
</evidence>
<protein>
    <recommendedName>
        <fullName evidence="17">Acyl-coenzyme A thioesterase THEM4</fullName>
        <ecNumber evidence="16">3.1.2.2</ecNumber>
    </recommendedName>
    <alternativeName>
        <fullName evidence="18">Thioesterase superfamily member 4</fullName>
    </alternativeName>
</protein>
<evidence type="ECO:0000256" key="10">
    <source>
        <dbReference type="ARBA" id="ARBA00023098"/>
    </source>
</evidence>
<evidence type="ECO:0000313" key="25">
    <source>
        <dbReference type="EMBL" id="TKJ42878.1"/>
    </source>
</evidence>
<evidence type="ECO:0000256" key="18">
    <source>
        <dbReference type="ARBA" id="ARBA00043210"/>
    </source>
</evidence>
<comment type="catalytic activity">
    <reaction evidence="14">
        <text>(9Z)-octadecenoyl-CoA + H2O = (9Z)-octadecenoate + CoA + H(+)</text>
        <dbReference type="Rhea" id="RHEA:40139"/>
        <dbReference type="ChEBI" id="CHEBI:15377"/>
        <dbReference type="ChEBI" id="CHEBI:15378"/>
        <dbReference type="ChEBI" id="CHEBI:30823"/>
        <dbReference type="ChEBI" id="CHEBI:57287"/>
        <dbReference type="ChEBI" id="CHEBI:57387"/>
    </reaction>
    <physiologicalReaction direction="left-to-right" evidence="14">
        <dbReference type="Rhea" id="RHEA:40140"/>
    </physiologicalReaction>
</comment>
<dbReference type="PANTHER" id="PTHR12418">
    <property type="entry name" value="ACYL-COENZYME A THIOESTERASE THEM4"/>
    <property type="match status" value="1"/>
</dbReference>
<evidence type="ECO:0000259" key="24">
    <source>
        <dbReference type="Pfam" id="PF03061"/>
    </source>
</evidence>
<evidence type="ECO:0000256" key="22">
    <source>
        <dbReference type="ARBA" id="ARBA00048074"/>
    </source>
</evidence>
<dbReference type="SUPFAM" id="SSF54637">
    <property type="entry name" value="Thioesterase/thiol ester dehydrase-isomerase"/>
    <property type="match status" value="1"/>
</dbReference>
<comment type="catalytic activity">
    <reaction evidence="19">
        <text>octanoyl-CoA + H2O = octanoate + CoA + H(+)</text>
        <dbReference type="Rhea" id="RHEA:30143"/>
        <dbReference type="ChEBI" id="CHEBI:15377"/>
        <dbReference type="ChEBI" id="CHEBI:15378"/>
        <dbReference type="ChEBI" id="CHEBI:25646"/>
        <dbReference type="ChEBI" id="CHEBI:57287"/>
        <dbReference type="ChEBI" id="CHEBI:57386"/>
    </reaction>
    <physiologicalReaction direction="left-to-right" evidence="19">
        <dbReference type="Rhea" id="RHEA:30144"/>
    </physiologicalReaction>
</comment>
<keyword evidence="7" id="KW-0378">Hydrolase</keyword>
<evidence type="ECO:0000256" key="16">
    <source>
        <dbReference type="ARBA" id="ARBA00038848"/>
    </source>
</evidence>
<feature type="domain" description="Thioesterase" evidence="24">
    <location>
        <begin position="45"/>
        <end position="115"/>
    </location>
</feature>
<evidence type="ECO:0000256" key="12">
    <source>
        <dbReference type="ARBA" id="ARBA00023273"/>
    </source>
</evidence>
<keyword evidence="5" id="KW-0963">Cytoplasm</keyword>
<keyword evidence="12" id="KW-0966">Cell projection</keyword>
<comment type="similarity">
    <text evidence="15">Belongs to the THEM4/THEM5 thioesterase family.</text>
</comment>
<comment type="caution">
    <text evidence="25">The sequence shown here is derived from an EMBL/GenBank/DDBJ whole genome shotgun (WGS) entry which is preliminary data.</text>
</comment>
<evidence type="ECO:0000256" key="4">
    <source>
        <dbReference type="ARBA" id="ARBA00022475"/>
    </source>
</evidence>
<keyword evidence="6" id="KW-0053">Apoptosis</keyword>
<evidence type="ECO:0000256" key="1">
    <source>
        <dbReference type="ARBA" id="ARBA00004170"/>
    </source>
</evidence>
<evidence type="ECO:0000256" key="21">
    <source>
        <dbReference type="ARBA" id="ARBA00047969"/>
    </source>
</evidence>
<evidence type="ECO:0000256" key="23">
    <source>
        <dbReference type="ARBA" id="ARBA00048180"/>
    </source>
</evidence>
<keyword evidence="8" id="KW-0276">Fatty acid metabolism</keyword>
<sequence length="129" mass="14510">MRLERDNFCFACGKKNPRGLKLDIEVDTEGARFEYVVPADLQGWQGFTHGGIISTMLDEVMVWAAAGRDIVTVTAEINVRFKNPLPTNHTVKVEGKVTEERKRVVLAEARAFDSNKVYAEARGKLFRVP</sequence>
<dbReference type="GO" id="GO:0016787">
    <property type="term" value="F:hydrolase activity"/>
    <property type="evidence" value="ECO:0007669"/>
    <property type="project" value="UniProtKB-KW"/>
</dbReference>
<dbReference type="CDD" id="cd03443">
    <property type="entry name" value="PaaI_thioesterase"/>
    <property type="match status" value="1"/>
</dbReference>
<evidence type="ECO:0000256" key="11">
    <source>
        <dbReference type="ARBA" id="ARBA00023136"/>
    </source>
</evidence>
<dbReference type="EMBL" id="NJBO01000008">
    <property type="protein sequence ID" value="TKJ42878.1"/>
    <property type="molecule type" value="Genomic_DNA"/>
</dbReference>
<evidence type="ECO:0000256" key="3">
    <source>
        <dbReference type="ARBA" id="ARBA00004632"/>
    </source>
</evidence>
<dbReference type="Proteomes" id="UP000317778">
    <property type="component" value="Unassembled WGS sequence"/>
</dbReference>
<dbReference type="Gene3D" id="3.10.129.10">
    <property type="entry name" value="Hotdog Thioesterase"/>
    <property type="match status" value="1"/>
</dbReference>
<dbReference type="PANTHER" id="PTHR12418:SF19">
    <property type="entry name" value="ACYL-COENZYME A THIOESTERASE THEM4"/>
    <property type="match status" value="1"/>
</dbReference>
<keyword evidence="10" id="KW-0443">Lipid metabolism</keyword>
<dbReference type="GO" id="GO:0006631">
    <property type="term" value="P:fatty acid metabolic process"/>
    <property type="evidence" value="ECO:0007669"/>
    <property type="project" value="UniProtKB-KW"/>
</dbReference>
<dbReference type="Pfam" id="PF03061">
    <property type="entry name" value="4HBT"/>
    <property type="match status" value="1"/>
</dbReference>
<dbReference type="AlphaFoldDB" id="A0A532V6R0"/>
<dbReference type="InterPro" id="IPR029069">
    <property type="entry name" value="HotDog_dom_sf"/>
</dbReference>
<dbReference type="GO" id="GO:0016020">
    <property type="term" value="C:membrane"/>
    <property type="evidence" value="ECO:0007669"/>
    <property type="project" value="UniProtKB-SubCell"/>
</dbReference>
<evidence type="ECO:0000256" key="2">
    <source>
        <dbReference type="ARBA" id="ARBA00004496"/>
    </source>
</evidence>
<comment type="subcellular location">
    <subcellularLocation>
        <location evidence="3">Cell projection</location>
        <location evidence="3">Ruffle membrane</location>
    </subcellularLocation>
    <subcellularLocation>
        <location evidence="2">Cytoplasm</location>
    </subcellularLocation>
    <subcellularLocation>
        <location evidence="1">Membrane</location>
        <topology evidence="1">Peripheral membrane protein</topology>
    </subcellularLocation>
</comment>
<dbReference type="EC" id="3.1.2.2" evidence="16"/>
<evidence type="ECO:0000256" key="13">
    <source>
        <dbReference type="ARBA" id="ARBA00035852"/>
    </source>
</evidence>
<evidence type="ECO:0000256" key="9">
    <source>
        <dbReference type="ARBA" id="ARBA00022946"/>
    </source>
</evidence>
<comment type="catalytic activity">
    <reaction evidence="22">
        <text>dodecanoyl-CoA + H2O = dodecanoate + CoA + H(+)</text>
        <dbReference type="Rhea" id="RHEA:30135"/>
        <dbReference type="ChEBI" id="CHEBI:15377"/>
        <dbReference type="ChEBI" id="CHEBI:15378"/>
        <dbReference type="ChEBI" id="CHEBI:18262"/>
        <dbReference type="ChEBI" id="CHEBI:57287"/>
        <dbReference type="ChEBI" id="CHEBI:57375"/>
    </reaction>
    <physiologicalReaction direction="left-to-right" evidence="22">
        <dbReference type="Rhea" id="RHEA:30136"/>
    </physiologicalReaction>
</comment>
<name>A0A532V6R0_UNCT6</name>
<dbReference type="InterPro" id="IPR006683">
    <property type="entry name" value="Thioestr_dom"/>
</dbReference>
<keyword evidence="9" id="KW-0809">Transit peptide</keyword>
<evidence type="ECO:0000256" key="8">
    <source>
        <dbReference type="ARBA" id="ARBA00022832"/>
    </source>
</evidence>
<comment type="catalytic activity">
    <reaction evidence="13">
        <text>(5Z,8Z,11Z,14Z)-eicosatetraenoyl-CoA + H2O = (5Z,8Z,11Z,14Z)-eicosatetraenoate + CoA + H(+)</text>
        <dbReference type="Rhea" id="RHEA:40151"/>
        <dbReference type="ChEBI" id="CHEBI:15377"/>
        <dbReference type="ChEBI" id="CHEBI:15378"/>
        <dbReference type="ChEBI" id="CHEBI:32395"/>
        <dbReference type="ChEBI" id="CHEBI:57287"/>
        <dbReference type="ChEBI" id="CHEBI:57368"/>
    </reaction>
    <physiologicalReaction direction="left-to-right" evidence="13">
        <dbReference type="Rhea" id="RHEA:40152"/>
    </physiologicalReaction>
</comment>
<keyword evidence="4" id="KW-1003">Cell membrane</keyword>
<evidence type="ECO:0000256" key="6">
    <source>
        <dbReference type="ARBA" id="ARBA00022703"/>
    </source>
</evidence>
<evidence type="ECO:0000256" key="17">
    <source>
        <dbReference type="ARBA" id="ARBA00040123"/>
    </source>
</evidence>
<gene>
    <name evidence="25" type="ORF">CEE36_06325</name>
</gene>
<dbReference type="InterPro" id="IPR052365">
    <property type="entry name" value="THEM4/THEM5_acyl-CoA_thioest"/>
</dbReference>